<comment type="cofactor">
    <cofactor evidence="1">
        <name>pyridoxal 5'-phosphate</name>
        <dbReference type="ChEBI" id="CHEBI:597326"/>
    </cofactor>
</comment>
<dbReference type="InterPro" id="IPR001926">
    <property type="entry name" value="TrpB-like_PALP"/>
</dbReference>
<name>A0A381Y500_9ZZZZ</name>
<sequence>VGVVSRKDIEAAASRINSRVRRTPVIQLEEAAFGIDAEIFLKLELFQHTGSFKPRGAFNRILSADVPRAGVITASGGNHGQAVAYASKVLGIDAEIFVPEGSPSLKAERIRRHGAALTVTGQYYDDAMDACRARALETGALLVHPYDHPDVVAGQGMVGQEMEDQLPDVDTILVAVGGGGLAAGIAAWYQSERKVVTVEPENCTTLASALAAGQPVDVRVGGIASDALGARKIGEIPFSIAREHVTEAVLVSDEAILEARQRLWESLRIVAEPGGVASLAALLSAAYVPDMGERVGVVICGGNTASLPDPLP</sequence>
<dbReference type="CDD" id="cd01562">
    <property type="entry name" value="Thr-dehyd"/>
    <property type="match status" value="1"/>
</dbReference>
<keyword evidence="3" id="KW-0663">Pyridoxal phosphate</keyword>
<accession>A0A381Y500</accession>
<gene>
    <name evidence="6" type="ORF">METZ01_LOCUS124586</name>
</gene>
<dbReference type="GO" id="GO:0003941">
    <property type="term" value="F:L-serine ammonia-lyase activity"/>
    <property type="evidence" value="ECO:0007669"/>
    <property type="project" value="TreeGrafter"/>
</dbReference>
<protein>
    <recommendedName>
        <fullName evidence="5">Tryptophan synthase beta chain-like PALP domain-containing protein</fullName>
    </recommendedName>
</protein>
<feature type="non-terminal residue" evidence="6">
    <location>
        <position position="1"/>
    </location>
</feature>
<feature type="domain" description="Tryptophan synthase beta chain-like PALP" evidence="5">
    <location>
        <begin position="19"/>
        <end position="301"/>
    </location>
</feature>
<dbReference type="GO" id="GO:0009097">
    <property type="term" value="P:isoleucine biosynthetic process"/>
    <property type="evidence" value="ECO:0007669"/>
    <property type="project" value="TreeGrafter"/>
</dbReference>
<evidence type="ECO:0000313" key="6">
    <source>
        <dbReference type="EMBL" id="SVA71732.1"/>
    </source>
</evidence>
<dbReference type="PANTHER" id="PTHR48078:SF6">
    <property type="entry name" value="L-THREONINE DEHYDRATASE CATABOLIC TDCB"/>
    <property type="match status" value="1"/>
</dbReference>
<proteinExistence type="inferred from homology"/>
<dbReference type="AlphaFoldDB" id="A0A381Y500"/>
<dbReference type="PANTHER" id="PTHR48078">
    <property type="entry name" value="THREONINE DEHYDRATASE, MITOCHONDRIAL-RELATED"/>
    <property type="match status" value="1"/>
</dbReference>
<dbReference type="SUPFAM" id="SSF53686">
    <property type="entry name" value="Tryptophan synthase beta subunit-like PLP-dependent enzymes"/>
    <property type="match status" value="1"/>
</dbReference>
<evidence type="ECO:0000256" key="1">
    <source>
        <dbReference type="ARBA" id="ARBA00001933"/>
    </source>
</evidence>
<dbReference type="FunFam" id="3.40.50.1100:FF:000005">
    <property type="entry name" value="Threonine dehydratase catabolic"/>
    <property type="match status" value="1"/>
</dbReference>
<dbReference type="NCBIfam" id="NF006094">
    <property type="entry name" value="PRK08246.1"/>
    <property type="match status" value="1"/>
</dbReference>
<dbReference type="GO" id="GO:0004794">
    <property type="term" value="F:threonine deaminase activity"/>
    <property type="evidence" value="ECO:0007669"/>
    <property type="project" value="TreeGrafter"/>
</dbReference>
<evidence type="ECO:0000256" key="2">
    <source>
        <dbReference type="ARBA" id="ARBA00010869"/>
    </source>
</evidence>
<evidence type="ECO:0000256" key="3">
    <source>
        <dbReference type="ARBA" id="ARBA00022898"/>
    </source>
</evidence>
<dbReference type="Pfam" id="PF00291">
    <property type="entry name" value="PALP"/>
    <property type="match status" value="1"/>
</dbReference>
<dbReference type="InterPro" id="IPR036052">
    <property type="entry name" value="TrpB-like_PALP_sf"/>
</dbReference>
<dbReference type="GO" id="GO:0006565">
    <property type="term" value="P:L-serine catabolic process"/>
    <property type="evidence" value="ECO:0007669"/>
    <property type="project" value="TreeGrafter"/>
</dbReference>
<dbReference type="InterPro" id="IPR050147">
    <property type="entry name" value="Ser/Thr_Dehydratase"/>
</dbReference>
<evidence type="ECO:0000259" key="5">
    <source>
        <dbReference type="Pfam" id="PF00291"/>
    </source>
</evidence>
<keyword evidence="4" id="KW-0456">Lyase</keyword>
<dbReference type="EMBL" id="UINC01017337">
    <property type="protein sequence ID" value="SVA71732.1"/>
    <property type="molecule type" value="Genomic_DNA"/>
</dbReference>
<dbReference type="GO" id="GO:0006567">
    <property type="term" value="P:L-threonine catabolic process"/>
    <property type="evidence" value="ECO:0007669"/>
    <property type="project" value="TreeGrafter"/>
</dbReference>
<reference evidence="6" key="1">
    <citation type="submission" date="2018-05" db="EMBL/GenBank/DDBJ databases">
        <authorList>
            <person name="Lanie J.A."/>
            <person name="Ng W.-L."/>
            <person name="Kazmierczak K.M."/>
            <person name="Andrzejewski T.M."/>
            <person name="Davidsen T.M."/>
            <person name="Wayne K.J."/>
            <person name="Tettelin H."/>
            <person name="Glass J.I."/>
            <person name="Rusch D."/>
            <person name="Podicherti R."/>
            <person name="Tsui H.-C.T."/>
            <person name="Winkler M.E."/>
        </authorList>
    </citation>
    <scope>NUCLEOTIDE SEQUENCE</scope>
</reference>
<organism evidence="6">
    <name type="scientific">marine metagenome</name>
    <dbReference type="NCBI Taxonomy" id="408172"/>
    <lineage>
        <taxon>unclassified sequences</taxon>
        <taxon>metagenomes</taxon>
        <taxon>ecological metagenomes</taxon>
    </lineage>
</organism>
<dbReference type="Gene3D" id="3.40.50.1100">
    <property type="match status" value="2"/>
</dbReference>
<comment type="similarity">
    <text evidence="2">Belongs to the serine/threonine dehydratase family.</text>
</comment>
<evidence type="ECO:0000256" key="4">
    <source>
        <dbReference type="ARBA" id="ARBA00023239"/>
    </source>
</evidence>